<evidence type="ECO:0000313" key="3">
    <source>
        <dbReference type="Proteomes" id="UP000297595"/>
    </source>
</evidence>
<dbReference type="EMBL" id="SOZJ01000002">
    <property type="protein sequence ID" value="TGJ71704.1"/>
    <property type="molecule type" value="Genomic_DNA"/>
</dbReference>
<dbReference type="InterPro" id="IPR016712">
    <property type="entry name" value="Rbsml_bS1m-like"/>
</dbReference>
<feature type="compositionally biased region" description="Polar residues" evidence="1">
    <location>
        <begin position="184"/>
        <end position="193"/>
    </location>
</feature>
<dbReference type="GO" id="GO:0003735">
    <property type="term" value="F:structural constituent of ribosome"/>
    <property type="evidence" value="ECO:0007669"/>
    <property type="project" value="TreeGrafter"/>
</dbReference>
<dbReference type="Pfam" id="PF11709">
    <property type="entry name" value="Mit_ribos_Mrp51"/>
    <property type="match status" value="1"/>
</dbReference>
<evidence type="ECO:0000256" key="1">
    <source>
        <dbReference type="SAM" id="MobiDB-lite"/>
    </source>
</evidence>
<feature type="compositionally biased region" description="Low complexity" evidence="1">
    <location>
        <begin position="197"/>
        <end position="216"/>
    </location>
</feature>
<evidence type="ECO:0000313" key="2">
    <source>
        <dbReference type="EMBL" id="TGJ71704.1"/>
    </source>
</evidence>
<dbReference type="GO" id="GO:0005763">
    <property type="term" value="C:mitochondrial small ribosomal subunit"/>
    <property type="evidence" value="ECO:0007669"/>
    <property type="project" value="TreeGrafter"/>
</dbReference>
<dbReference type="GO" id="GO:0070124">
    <property type="term" value="P:mitochondrial translational initiation"/>
    <property type="evidence" value="ECO:0007669"/>
    <property type="project" value="TreeGrafter"/>
</dbReference>
<reference evidence="2 3" key="1">
    <citation type="submission" date="2019-03" db="EMBL/GenBank/DDBJ databases">
        <title>Nematode-trapping fungi genome.</title>
        <authorList>
            <person name="Vidal-Diez De Ulzurrun G."/>
        </authorList>
    </citation>
    <scope>NUCLEOTIDE SEQUENCE [LARGE SCALE GENOMIC DNA]</scope>
    <source>
        <strain evidence="2 3">TWF154</strain>
    </source>
</reference>
<accession>A0A7C8K0E1</accession>
<gene>
    <name evidence="2" type="ORF">EYR41_003651</name>
</gene>
<sequence length="443" mass="49954">MSSKSLGPTANLIRNSRLMAMPQPLAHTLSDSQLFRAPYPTHQAITTPESSRARGDWGLKRSMPRKVESTYIKYNDIDTIEHMTKIESAHDTVMTLKKWQEMDIPLQLRDQRARSFTSAFYFENTPPPESQPDSIQPIWGYRKKFVQHMTPGQLKNFAIKKLVPRRKEFEAFADLWFSPPAPATNPSEPSSSHLKTETGAESSPSTSTSTSTPAAVTTVPGISDPFVLPNFTVNSLSPALKTARFDSTKAYNAVREFLQIPLREVPMTIHPSAGMHYTLDTSYLENHPEYGPNRNKEVRARLIHKLDSRTIDTYRKRTFYVIGGIVQYAQHESSPSNEQTSYSISQLIRVTPLAAELDHQGRISIELNRFVPIQLYQELIGKSAEKFKFGENKDEFDSYKNASSSPNTPLKDGRGKSVDQPGEMDQRLVSLLDFLKDNSKSGP</sequence>
<organism evidence="2 3">
    <name type="scientific">Orbilia oligospora</name>
    <name type="common">Nematode-trapping fungus</name>
    <name type="synonym">Arthrobotrys oligospora</name>
    <dbReference type="NCBI Taxonomy" id="2813651"/>
    <lineage>
        <taxon>Eukaryota</taxon>
        <taxon>Fungi</taxon>
        <taxon>Dikarya</taxon>
        <taxon>Ascomycota</taxon>
        <taxon>Pezizomycotina</taxon>
        <taxon>Orbiliomycetes</taxon>
        <taxon>Orbiliales</taxon>
        <taxon>Orbiliaceae</taxon>
        <taxon>Orbilia</taxon>
    </lineage>
</organism>
<dbReference type="PANTHER" id="PTHR28058">
    <property type="entry name" value="37S RIBOSOMAL PROTEIN MRP51, MITOCHONDRIAL"/>
    <property type="match status" value="1"/>
</dbReference>
<proteinExistence type="predicted"/>
<dbReference type="OrthoDB" id="2735536at2759"/>
<name>A0A7C8K0E1_ORBOL</name>
<feature type="region of interest" description="Disordered" evidence="1">
    <location>
        <begin position="180"/>
        <end position="216"/>
    </location>
</feature>
<dbReference type="PANTHER" id="PTHR28058:SF1">
    <property type="entry name" value="SMALL RIBOSOMAL SUBUNIT PROTEIN BS1M"/>
    <property type="match status" value="1"/>
</dbReference>
<dbReference type="AlphaFoldDB" id="A0A7C8K0E1"/>
<protein>
    <submittedName>
        <fullName evidence="2">Uncharacterized protein</fullName>
    </submittedName>
</protein>
<comment type="caution">
    <text evidence="2">The sequence shown here is derived from an EMBL/GenBank/DDBJ whole genome shotgun (WGS) entry which is preliminary data.</text>
</comment>
<dbReference type="Proteomes" id="UP000297595">
    <property type="component" value="Unassembled WGS sequence"/>
</dbReference>
<feature type="region of interest" description="Disordered" evidence="1">
    <location>
        <begin position="395"/>
        <end position="422"/>
    </location>
</feature>